<comment type="caution">
    <text evidence="4">The sequence shown here is derived from an EMBL/GenBank/DDBJ whole genome shotgun (WGS) entry which is preliminary data.</text>
</comment>
<sequence>MMKGGIGNILKQAQAMQENMRKAQEELATIEVTGSSGGGLVSLVMTCRHDVKRVTIDPSLLKDDAAQGSASAAGDRMSEAAKEVLEDLVAAAMNDAVRKAELTTQQKMSGLTAGLNIPGLTLPF</sequence>
<organism evidence="4 5">
    <name type="scientific">Candidatus Muproteobacteria bacterium RBG_16_62_13</name>
    <dbReference type="NCBI Taxonomy" id="1817756"/>
    <lineage>
        <taxon>Bacteria</taxon>
        <taxon>Pseudomonadati</taxon>
        <taxon>Pseudomonadota</taxon>
        <taxon>Candidatus Muproteobacteria</taxon>
    </lineage>
</organism>
<dbReference type="HAMAP" id="MF_00274">
    <property type="entry name" value="DNA_YbaB_EbfC"/>
    <property type="match status" value="1"/>
</dbReference>
<evidence type="ECO:0000256" key="3">
    <source>
        <dbReference type="SAM" id="Coils"/>
    </source>
</evidence>
<reference evidence="4 5" key="1">
    <citation type="journal article" date="2016" name="Nat. Commun.">
        <title>Thousands of microbial genomes shed light on interconnected biogeochemical processes in an aquifer system.</title>
        <authorList>
            <person name="Anantharaman K."/>
            <person name="Brown C.T."/>
            <person name="Hug L.A."/>
            <person name="Sharon I."/>
            <person name="Castelle C.J."/>
            <person name="Probst A.J."/>
            <person name="Thomas B.C."/>
            <person name="Singh A."/>
            <person name="Wilkins M.J."/>
            <person name="Karaoz U."/>
            <person name="Brodie E.L."/>
            <person name="Williams K.H."/>
            <person name="Hubbard S.S."/>
            <person name="Banfield J.F."/>
        </authorList>
    </citation>
    <scope>NUCLEOTIDE SEQUENCE [LARGE SCALE GENOMIC DNA]</scope>
</reference>
<comment type="subcellular location">
    <subcellularLocation>
        <location evidence="2">Cytoplasm</location>
        <location evidence="2">Nucleoid</location>
    </subcellularLocation>
</comment>
<dbReference type="Proteomes" id="UP000178379">
    <property type="component" value="Unassembled WGS sequence"/>
</dbReference>
<keyword evidence="3" id="KW-0175">Coiled coil</keyword>
<dbReference type="SUPFAM" id="SSF82607">
    <property type="entry name" value="YbaB-like"/>
    <property type="match status" value="1"/>
</dbReference>
<dbReference type="InterPro" id="IPR004401">
    <property type="entry name" value="YbaB/EbfC"/>
</dbReference>
<keyword evidence="1 2" id="KW-0238">DNA-binding</keyword>
<dbReference type="PANTHER" id="PTHR33449:SF1">
    <property type="entry name" value="NUCLEOID-ASSOCIATED PROTEIN YBAB"/>
    <property type="match status" value="1"/>
</dbReference>
<evidence type="ECO:0000313" key="5">
    <source>
        <dbReference type="Proteomes" id="UP000178379"/>
    </source>
</evidence>
<name>A0A1F6T3K0_9PROT</name>
<dbReference type="STRING" id="1817756.A2140_08470"/>
<dbReference type="AlphaFoldDB" id="A0A1F6T3K0"/>
<feature type="coiled-coil region" evidence="3">
    <location>
        <begin position="6"/>
        <end position="33"/>
    </location>
</feature>
<comment type="subunit">
    <text evidence="2">Homodimer.</text>
</comment>
<evidence type="ECO:0000256" key="2">
    <source>
        <dbReference type="HAMAP-Rule" id="MF_00274"/>
    </source>
</evidence>
<dbReference type="NCBIfam" id="TIGR00103">
    <property type="entry name" value="DNA_YbaB_EbfC"/>
    <property type="match status" value="1"/>
</dbReference>
<dbReference type="GO" id="GO:0043590">
    <property type="term" value="C:bacterial nucleoid"/>
    <property type="evidence" value="ECO:0007669"/>
    <property type="project" value="UniProtKB-UniRule"/>
</dbReference>
<dbReference type="EMBL" id="MFSQ01000087">
    <property type="protein sequence ID" value="OGI39742.1"/>
    <property type="molecule type" value="Genomic_DNA"/>
</dbReference>
<gene>
    <name evidence="4" type="ORF">A2140_08470</name>
</gene>
<dbReference type="GO" id="GO:0005829">
    <property type="term" value="C:cytosol"/>
    <property type="evidence" value="ECO:0007669"/>
    <property type="project" value="TreeGrafter"/>
</dbReference>
<protein>
    <recommendedName>
        <fullName evidence="2">Nucleoid-associated protein A2140_08470</fullName>
    </recommendedName>
</protein>
<dbReference type="GO" id="GO:0003677">
    <property type="term" value="F:DNA binding"/>
    <property type="evidence" value="ECO:0007669"/>
    <property type="project" value="UniProtKB-UniRule"/>
</dbReference>
<evidence type="ECO:0000256" key="1">
    <source>
        <dbReference type="ARBA" id="ARBA00023125"/>
    </source>
</evidence>
<keyword evidence="2" id="KW-0963">Cytoplasm</keyword>
<evidence type="ECO:0000313" key="4">
    <source>
        <dbReference type="EMBL" id="OGI39742.1"/>
    </source>
</evidence>
<dbReference type="Pfam" id="PF02575">
    <property type="entry name" value="YbaB_DNA_bd"/>
    <property type="match status" value="1"/>
</dbReference>
<dbReference type="PANTHER" id="PTHR33449">
    <property type="entry name" value="NUCLEOID-ASSOCIATED PROTEIN YBAB"/>
    <property type="match status" value="1"/>
</dbReference>
<dbReference type="PIRSF" id="PIRSF004555">
    <property type="entry name" value="UCP004555"/>
    <property type="match status" value="1"/>
</dbReference>
<accession>A0A1F6T3K0</accession>
<comment type="function">
    <text evidence="2">Binds to DNA and alters its conformation. May be involved in regulation of gene expression, nucleoid organization and DNA protection.</text>
</comment>
<dbReference type="InterPro" id="IPR036894">
    <property type="entry name" value="YbaB-like_sf"/>
</dbReference>
<dbReference type="Gene3D" id="3.30.1310.10">
    <property type="entry name" value="Nucleoid-associated protein YbaB-like domain"/>
    <property type="match status" value="1"/>
</dbReference>
<comment type="similarity">
    <text evidence="2">Belongs to the YbaB/EbfC family.</text>
</comment>
<proteinExistence type="inferred from homology"/>